<accession>A0ABY8DFR8</accession>
<dbReference type="RefSeq" id="WP_280661721.1">
    <property type="nucleotide sequence ID" value="NZ_CP120374.1"/>
</dbReference>
<evidence type="ECO:0000313" key="3">
    <source>
        <dbReference type="Proteomes" id="UP001229355"/>
    </source>
</evidence>
<dbReference type="InterPro" id="IPR029044">
    <property type="entry name" value="Nucleotide-diphossugar_trans"/>
</dbReference>
<evidence type="ECO:0000256" key="1">
    <source>
        <dbReference type="SAM" id="MobiDB-lite"/>
    </source>
</evidence>
<protein>
    <submittedName>
        <fullName evidence="2">Glycosyltransferase family 2 protein</fullName>
    </submittedName>
</protein>
<dbReference type="Gene3D" id="3.90.550.10">
    <property type="entry name" value="Spore Coat Polysaccharide Biosynthesis Protein SpsA, Chain A"/>
    <property type="match status" value="1"/>
</dbReference>
<dbReference type="CDD" id="cd00761">
    <property type="entry name" value="Glyco_tranf_GTA_type"/>
    <property type="match status" value="1"/>
</dbReference>
<dbReference type="Proteomes" id="UP001229355">
    <property type="component" value="Chromosome 2"/>
</dbReference>
<sequence length="365" mass="41695">MDPITTTASISHYVKARLRRTWKAREVTYERLLSGLEHARHVVVFVVRDEGRRLPFFLQYYRNLGFEHFICIDNGSVDGTREQLSGCSDVSVVSSGGSYKGARFGNDWINAIINRHCKGKWILYVDADEFFVYPHCDTQPVSRLTAYLESNGNQSLQTVMVDMYSRKPILENICEAGRDPLEICNLFDRTGYASHFDKRNQTIWIKGGVRGRMYFQNRIWDGPALNKVPLIYMGGERMFLKSSHQVWPLSLNLGEMRGAVRISGALLHFKFLSTFVKKAIDPLNRAEHTDEYTAYTSNIDNNNFLSSNTTEYKTWDDLSVAGLIQGAGWIYWRNAIEQHAMSSQFSQSHPGQRVPPRNSLGNGRA</sequence>
<keyword evidence="3" id="KW-1185">Reference proteome</keyword>
<dbReference type="SUPFAM" id="SSF53448">
    <property type="entry name" value="Nucleotide-diphospho-sugar transferases"/>
    <property type="match status" value="1"/>
</dbReference>
<feature type="region of interest" description="Disordered" evidence="1">
    <location>
        <begin position="342"/>
        <end position="365"/>
    </location>
</feature>
<evidence type="ECO:0000313" key="2">
    <source>
        <dbReference type="EMBL" id="WEX89750.1"/>
    </source>
</evidence>
<proteinExistence type="predicted"/>
<dbReference type="Pfam" id="PF13704">
    <property type="entry name" value="Glyco_tranf_2_4"/>
    <property type="match status" value="1"/>
</dbReference>
<name>A0ABY8DFR8_9HYPH</name>
<organism evidence="2 3">
    <name type="scientific">Sinorhizobium garamanticum</name>
    <dbReference type="NCBI Taxonomy" id="680247"/>
    <lineage>
        <taxon>Bacteria</taxon>
        <taxon>Pseudomonadati</taxon>
        <taxon>Pseudomonadota</taxon>
        <taxon>Alphaproteobacteria</taxon>
        <taxon>Hyphomicrobiales</taxon>
        <taxon>Rhizobiaceae</taxon>
        <taxon>Sinorhizobium/Ensifer group</taxon>
        <taxon>Sinorhizobium</taxon>
    </lineage>
</organism>
<gene>
    <name evidence="2" type="ORF">PZN02_005065</name>
</gene>
<dbReference type="EMBL" id="CP120374">
    <property type="protein sequence ID" value="WEX89750.1"/>
    <property type="molecule type" value="Genomic_DNA"/>
</dbReference>
<reference evidence="2 3" key="1">
    <citation type="submission" date="2023-03" db="EMBL/GenBank/DDBJ databases">
        <authorList>
            <person name="Kaur S."/>
            <person name="Espinosa-Saiz D."/>
            <person name="Velazquez E."/>
            <person name="Menendez E."/>
            <person name="diCenzo G.C."/>
        </authorList>
    </citation>
    <scope>NUCLEOTIDE SEQUENCE [LARGE SCALE GENOMIC DNA]</scope>
    <source>
        <strain evidence="2 3">LMG 24692</strain>
    </source>
</reference>